<feature type="region of interest" description="Disordered" evidence="1">
    <location>
        <begin position="261"/>
        <end position="376"/>
    </location>
</feature>
<gene>
    <name evidence="3" type="ORF">DK389_18450</name>
</gene>
<dbReference type="InterPro" id="IPR013785">
    <property type="entry name" value="Aldolase_TIM"/>
</dbReference>
<evidence type="ECO:0000256" key="1">
    <source>
        <dbReference type="SAM" id="MobiDB-lite"/>
    </source>
</evidence>
<dbReference type="PANTHER" id="PTHR35882:SF2">
    <property type="entry name" value="PELA"/>
    <property type="match status" value="1"/>
</dbReference>
<dbReference type="EMBL" id="CP029550">
    <property type="protein sequence ID" value="AWN42119.1"/>
    <property type="molecule type" value="Genomic_DNA"/>
</dbReference>
<feature type="compositionally biased region" description="Low complexity" evidence="1">
    <location>
        <begin position="363"/>
        <end position="374"/>
    </location>
</feature>
<feature type="compositionally biased region" description="Low complexity" evidence="1">
    <location>
        <begin position="282"/>
        <end position="301"/>
    </location>
</feature>
<dbReference type="RefSeq" id="WP_109891689.1">
    <property type="nucleotide sequence ID" value="NZ_CP029550.1"/>
</dbReference>
<dbReference type="PANTHER" id="PTHR35882">
    <property type="entry name" value="PELA"/>
    <property type="match status" value="1"/>
</dbReference>
<evidence type="ECO:0000313" key="3">
    <source>
        <dbReference type="EMBL" id="AWN42119.1"/>
    </source>
</evidence>
<protein>
    <recommendedName>
        <fullName evidence="2">Glycoside-hydrolase family GH114 TIM-barrel domain-containing protein</fullName>
    </recommendedName>
</protein>
<organism evidence="3 4">
    <name type="scientific">Methylobacterium durans</name>
    <dbReference type="NCBI Taxonomy" id="2202825"/>
    <lineage>
        <taxon>Bacteria</taxon>
        <taxon>Pseudomonadati</taxon>
        <taxon>Pseudomonadota</taxon>
        <taxon>Alphaproteobacteria</taxon>
        <taxon>Hyphomicrobiales</taxon>
        <taxon>Methylobacteriaceae</taxon>
        <taxon>Methylobacterium</taxon>
    </lineage>
</organism>
<keyword evidence="4" id="KW-1185">Reference proteome</keyword>
<feature type="domain" description="Glycoside-hydrolase family GH114 TIM-barrel" evidence="2">
    <location>
        <begin position="21"/>
        <end position="253"/>
    </location>
</feature>
<dbReference type="Proteomes" id="UP000245926">
    <property type="component" value="Chromosome"/>
</dbReference>
<proteinExistence type="predicted"/>
<dbReference type="InterPro" id="IPR017853">
    <property type="entry name" value="GH"/>
</dbReference>
<evidence type="ECO:0000313" key="4">
    <source>
        <dbReference type="Proteomes" id="UP000245926"/>
    </source>
</evidence>
<dbReference type="InterPro" id="IPR004352">
    <property type="entry name" value="GH114_TIM-barrel"/>
</dbReference>
<accession>A0A2U8W7X2</accession>
<dbReference type="Pfam" id="PF03537">
    <property type="entry name" value="Glyco_hydro_114"/>
    <property type="match status" value="1"/>
</dbReference>
<reference evidence="4" key="1">
    <citation type="submission" date="2018-05" db="EMBL/GenBank/DDBJ databases">
        <title>Complete Genome Sequence of Methylobacterium sp. 17SD2-17.</title>
        <authorList>
            <person name="Srinivasan S."/>
        </authorList>
    </citation>
    <scope>NUCLEOTIDE SEQUENCE [LARGE SCALE GENOMIC DNA]</scope>
    <source>
        <strain evidence="4">17SD2-17</strain>
    </source>
</reference>
<dbReference type="Gene3D" id="3.20.20.70">
    <property type="entry name" value="Aldolase class I"/>
    <property type="match status" value="1"/>
</dbReference>
<evidence type="ECO:0000259" key="2">
    <source>
        <dbReference type="Pfam" id="PF03537"/>
    </source>
</evidence>
<dbReference type="SUPFAM" id="SSF51445">
    <property type="entry name" value="(Trans)glycosidases"/>
    <property type="match status" value="1"/>
</dbReference>
<dbReference type="PRINTS" id="PR01545">
    <property type="entry name" value="THEMAYE10DUF"/>
</dbReference>
<dbReference type="AlphaFoldDB" id="A0A2U8W7X2"/>
<sequence length="396" mass="42221">MPKTGLYLLQGIAPAQVAASPFDVRVIDAYDENGTLWTRDQVTQMGGGSADPHLLLGYFSIGEAETYRDYFKTIPAAAIGPENPQWEGNFEVAFWTDAWKQVATRYVDNLIKAGYDGAYFDVVDEYQTAWAKGQVANPGQAMADLVKYLADYAHAQNPNFKIWANNAEELLTNDTYFNAIDGMFKENLYYTDSGQKQPADETVYSLDLMNKMVAAGKDVIAIEYVSGSEKVADVHAQADRDGLGSYVAHLDLDGIDYEGVRPGDGAGIPATPAEPVAPAPVDPTTSPDTPASGTPPTTGATDPDDSGTGTQGGAAPQSGTDDHPHAGRHHGHETGSKGHDPLASGDDSFVFRGSGDHCGSGRGQQAAAESEAGQDPMSLYLQHSWGGHHHGHHDHA</sequence>
<dbReference type="InterPro" id="IPR016062">
    <property type="entry name" value="TM1410-rel"/>
</dbReference>
<dbReference type="KEGG" id="mets:DK389_18450"/>
<name>A0A2U8W7X2_9HYPH</name>
<dbReference type="OrthoDB" id="30037at2"/>